<dbReference type="PANTHER" id="PTHR13069">
    <property type="entry name" value="ALKYLATED DNA REPAIR PROTEIN ALKB HOMOLOG 8"/>
    <property type="match status" value="1"/>
</dbReference>
<name>A0A0N9QQY7_9VIRU</name>
<dbReference type="InterPro" id="IPR013216">
    <property type="entry name" value="Methyltransf_11"/>
</dbReference>
<keyword evidence="2" id="KW-0808">Transferase</keyword>
<dbReference type="Pfam" id="PF08241">
    <property type="entry name" value="Methyltransf_11"/>
    <property type="match status" value="1"/>
</dbReference>
<evidence type="ECO:0000313" key="5">
    <source>
        <dbReference type="Proteomes" id="UP000203826"/>
    </source>
</evidence>
<evidence type="ECO:0000256" key="1">
    <source>
        <dbReference type="ARBA" id="ARBA00022603"/>
    </source>
</evidence>
<keyword evidence="1 4" id="KW-0489">Methyltransferase</keyword>
<evidence type="ECO:0000259" key="3">
    <source>
        <dbReference type="Pfam" id="PF08241"/>
    </source>
</evidence>
<evidence type="ECO:0000313" key="4">
    <source>
        <dbReference type="EMBL" id="ALH23254.1"/>
    </source>
</evidence>
<dbReference type="SUPFAM" id="SSF53335">
    <property type="entry name" value="S-adenosyl-L-methionine-dependent methyltransferases"/>
    <property type="match status" value="1"/>
</dbReference>
<dbReference type="OrthoDB" id="34532at10239"/>
<proteinExistence type="predicted"/>
<evidence type="ECO:0000256" key="2">
    <source>
        <dbReference type="ARBA" id="ARBA00022679"/>
    </source>
</evidence>
<dbReference type="PANTHER" id="PTHR13069:SF21">
    <property type="entry name" value="ALKYLATED DNA REPAIR PROTEIN ALKB HOMOLOG 8"/>
    <property type="match status" value="1"/>
</dbReference>
<organism evidence="4 5">
    <name type="scientific">Chrysochromulina ericina virus CeV-01B</name>
    <dbReference type="NCBI Taxonomy" id="3070830"/>
    <lineage>
        <taxon>Viruses</taxon>
        <taxon>Varidnaviria</taxon>
        <taxon>Bamfordvirae</taxon>
        <taxon>Nucleocytoviricota</taxon>
        <taxon>Megaviricetes</taxon>
        <taxon>Imitervirales</taxon>
        <taxon>Mesomimiviridae</taxon>
        <taxon>Tethysvirus</taxon>
        <taxon>Tethysvirus raunefjordenense</taxon>
    </lineage>
</organism>
<dbReference type="InterPro" id="IPR051422">
    <property type="entry name" value="AlkB_tRNA_MeTrf/Diox"/>
</dbReference>
<keyword evidence="5" id="KW-1185">Reference proteome</keyword>
<dbReference type="Gene3D" id="3.40.50.150">
    <property type="entry name" value="Vaccinia Virus protein VP39"/>
    <property type="match status" value="1"/>
</dbReference>
<dbReference type="GO" id="GO:0006400">
    <property type="term" value="P:tRNA modification"/>
    <property type="evidence" value="ECO:0007669"/>
    <property type="project" value="UniProtKB-ARBA"/>
</dbReference>
<dbReference type="EMBL" id="KT820662">
    <property type="protein sequence ID" value="ALH23254.1"/>
    <property type="molecule type" value="Genomic_DNA"/>
</dbReference>
<dbReference type="CDD" id="cd02440">
    <property type="entry name" value="AdoMet_MTases"/>
    <property type="match status" value="1"/>
</dbReference>
<dbReference type="GO" id="GO:0032259">
    <property type="term" value="P:methylation"/>
    <property type="evidence" value="ECO:0007669"/>
    <property type="project" value="UniProtKB-KW"/>
</dbReference>
<gene>
    <name evidence="4" type="ORF">ceV_348</name>
</gene>
<protein>
    <submittedName>
        <fullName evidence="4">SAM-dependent methyltransferase</fullName>
    </submittedName>
</protein>
<dbReference type="InterPro" id="IPR029063">
    <property type="entry name" value="SAM-dependent_MTases_sf"/>
</dbReference>
<dbReference type="KEGG" id="vg:26049215"/>
<accession>A0A0N9QQY7</accession>
<dbReference type="Proteomes" id="UP000203826">
    <property type="component" value="Segment"/>
</dbReference>
<dbReference type="GO" id="GO:0008175">
    <property type="term" value="F:tRNA methyltransferase activity"/>
    <property type="evidence" value="ECO:0007669"/>
    <property type="project" value="UniProtKB-ARBA"/>
</dbReference>
<sequence>MLTQTEKKYVKDVYENIAERFNHTRAYKWKWVDRFFENLNKNSLVYDIGCGSGRNMNYNGLKFIGIDNCENFIKICKSKNLDVINANVTNIPLEDNTGDAIICIAMFHQLSSYENRINALLEMKRLIKPTSKIIISVWSINQPAKTKKSFDKYGDNIVSWNNYGTIYKRYYYIFKIDEIKDLFEKTNLILLNHFYDCGNEIFILKK</sequence>
<dbReference type="GO" id="GO:0008757">
    <property type="term" value="F:S-adenosylmethionine-dependent methyltransferase activity"/>
    <property type="evidence" value="ECO:0007669"/>
    <property type="project" value="InterPro"/>
</dbReference>
<reference evidence="4 5" key="1">
    <citation type="journal article" date="2015" name="Genome Announc.">
        <title>The 474-Kilobase-Pair Complete Genome Sequence of CeV-01B, a Virus Infecting Haptolina (Chrysochromulina) ericina (Prymnesiophyceae).</title>
        <authorList>
            <person name="Gallot-Lavallee L."/>
            <person name="Pagarete A."/>
            <person name="Legendre M."/>
            <person name="Santini S."/>
            <person name="Sandaa R.A."/>
            <person name="Himmelbauer H."/>
            <person name="Ogata H."/>
            <person name="Bratbak G."/>
            <person name="Claverie J.M."/>
        </authorList>
    </citation>
    <scope>NUCLEOTIDE SEQUENCE [LARGE SCALE GENOMIC DNA]</scope>
    <source>
        <strain evidence="4">CeV-01B</strain>
    </source>
</reference>
<feature type="domain" description="Methyltransferase type 11" evidence="3">
    <location>
        <begin position="47"/>
        <end position="135"/>
    </location>
</feature>